<dbReference type="InterPro" id="IPR009759">
    <property type="entry name" value="Phage_ES18_Gp24"/>
</dbReference>
<dbReference type="Proteomes" id="UP000868349">
    <property type="component" value="Unassembled WGS sequence"/>
</dbReference>
<accession>A0A1S9IUQ7</accession>
<protein>
    <recommendedName>
        <fullName evidence="2">DUF1327 domain-containing protein</fullName>
    </recommendedName>
</protein>
<reference evidence="1" key="1">
    <citation type="submission" date="2017-02" db="EMBL/GenBank/DDBJ databases">
        <title>Shigella draft genomes.</title>
        <authorList>
            <person name="Weis A.M."/>
            <person name="Weimer B.C."/>
            <person name="Gilpin B."/>
        </authorList>
    </citation>
    <scope>NUCLEOTIDE SEQUENCE [LARGE SCALE GENOMIC DNA]</scope>
    <source>
        <strain evidence="1">BCW_4868</strain>
    </source>
</reference>
<dbReference type="AlphaFoldDB" id="A0A1S9IUQ7"/>
<dbReference type="Pfam" id="PF07041">
    <property type="entry name" value="DUF1327"/>
    <property type="match status" value="1"/>
</dbReference>
<comment type="caution">
    <text evidence="1">The sequence shown here is derived from an EMBL/GenBank/DDBJ whole genome shotgun (WGS) entry which is preliminary data.</text>
</comment>
<sequence>MKKKYELVVKGINNYPDKITVTVALEIGGYPSLLLPDVAISLDRTEGATLEFYEAEAKKQAKQFFMDVAAGLCEGDGPLPEKRPIILEAQDVLITYRGKLPGIITGSLKMPPSTLRSEKDDVESRIEKLECYIAELKKSTPTKNEVLAADEMKEAILDRAANLSCASWLKEHLQQPEKNAAMSSLLRFTIIAGK</sequence>
<proteinExistence type="predicted"/>
<name>A0A1S9IUQ7_SHIBO</name>
<dbReference type="EMBL" id="MSJS02000159">
    <property type="protein sequence ID" value="OOO74375.1"/>
    <property type="molecule type" value="Genomic_DNA"/>
</dbReference>
<organism evidence="1">
    <name type="scientific">Shigella boydii</name>
    <dbReference type="NCBI Taxonomy" id="621"/>
    <lineage>
        <taxon>Bacteria</taxon>
        <taxon>Pseudomonadati</taxon>
        <taxon>Pseudomonadota</taxon>
        <taxon>Gammaproteobacteria</taxon>
        <taxon>Enterobacterales</taxon>
        <taxon>Enterobacteriaceae</taxon>
        <taxon>Shigella</taxon>
    </lineage>
</organism>
<evidence type="ECO:0000313" key="1">
    <source>
        <dbReference type="EMBL" id="OOO74375.1"/>
    </source>
</evidence>
<gene>
    <name evidence="1" type="ORF">AJR17_025105</name>
</gene>
<evidence type="ECO:0008006" key="2">
    <source>
        <dbReference type="Google" id="ProtNLM"/>
    </source>
</evidence>